<dbReference type="CDD" id="cd18755">
    <property type="entry name" value="PIN_MtVapC3_VapC21-like"/>
    <property type="match status" value="1"/>
</dbReference>
<dbReference type="GO" id="GO:0016787">
    <property type="term" value="F:hydrolase activity"/>
    <property type="evidence" value="ECO:0007669"/>
    <property type="project" value="UniProtKB-KW"/>
</dbReference>
<dbReference type="PANTHER" id="PTHR33653:SF1">
    <property type="entry name" value="RIBONUCLEASE VAPC2"/>
    <property type="match status" value="1"/>
</dbReference>
<dbReference type="HAMAP" id="MF_00265">
    <property type="entry name" value="VapC_Nob1"/>
    <property type="match status" value="1"/>
</dbReference>
<dbReference type="GO" id="GO:0090729">
    <property type="term" value="F:toxin activity"/>
    <property type="evidence" value="ECO:0007669"/>
    <property type="project" value="UniProtKB-KW"/>
</dbReference>
<dbReference type="InterPro" id="IPR029060">
    <property type="entry name" value="PIN-like_dom_sf"/>
</dbReference>
<comment type="caution">
    <text evidence="10">The sequence shown here is derived from an EMBL/GenBank/DDBJ whole genome shotgun (WGS) entry which is preliminary data.</text>
</comment>
<evidence type="ECO:0000259" key="9">
    <source>
        <dbReference type="Pfam" id="PF01850"/>
    </source>
</evidence>
<comment type="similarity">
    <text evidence="7 8">Belongs to the PINc/VapC protein family.</text>
</comment>
<dbReference type="GO" id="GO:0000287">
    <property type="term" value="F:magnesium ion binding"/>
    <property type="evidence" value="ECO:0007669"/>
    <property type="project" value="UniProtKB-UniRule"/>
</dbReference>
<evidence type="ECO:0000256" key="6">
    <source>
        <dbReference type="ARBA" id="ARBA00022842"/>
    </source>
</evidence>
<gene>
    <name evidence="8" type="primary">vapC</name>
    <name evidence="10" type="ORF">GPX89_03270</name>
</gene>
<keyword evidence="5 8" id="KW-0378">Hydrolase</keyword>
<dbReference type="PANTHER" id="PTHR33653">
    <property type="entry name" value="RIBONUCLEASE VAPC2"/>
    <property type="match status" value="1"/>
</dbReference>
<reference evidence="10 11" key="1">
    <citation type="submission" date="2019-12" db="EMBL/GenBank/DDBJ databases">
        <title>Nocardia sp. nov. ET3-3 isolated from soil.</title>
        <authorList>
            <person name="Kanchanasin P."/>
            <person name="Tanasupawat S."/>
            <person name="Yuki M."/>
            <person name="Kudo T."/>
        </authorList>
    </citation>
    <scope>NUCLEOTIDE SEQUENCE [LARGE SCALE GENOMIC DNA]</scope>
    <source>
        <strain evidence="10 11">ET3-3</strain>
    </source>
</reference>
<evidence type="ECO:0000256" key="2">
    <source>
        <dbReference type="ARBA" id="ARBA00022649"/>
    </source>
</evidence>
<dbReference type="Proteomes" id="UP000466794">
    <property type="component" value="Unassembled WGS sequence"/>
</dbReference>
<dbReference type="InterPro" id="IPR002716">
    <property type="entry name" value="PIN_dom"/>
</dbReference>
<dbReference type="EC" id="3.1.-.-" evidence="8"/>
<dbReference type="RefSeq" id="WP_328601457.1">
    <property type="nucleotide sequence ID" value="NZ_WRPP01000001.1"/>
</dbReference>
<keyword evidence="2 8" id="KW-1277">Toxin-antitoxin system</keyword>
<dbReference type="Pfam" id="PF01850">
    <property type="entry name" value="PIN"/>
    <property type="match status" value="1"/>
</dbReference>
<organism evidence="10 11">
    <name type="scientific">Nocardia terrae</name>
    <dbReference type="NCBI Taxonomy" id="2675851"/>
    <lineage>
        <taxon>Bacteria</taxon>
        <taxon>Bacillati</taxon>
        <taxon>Actinomycetota</taxon>
        <taxon>Actinomycetes</taxon>
        <taxon>Mycobacteriales</taxon>
        <taxon>Nocardiaceae</taxon>
        <taxon>Nocardia</taxon>
    </lineage>
</organism>
<comment type="function">
    <text evidence="8">Toxic component of a toxin-antitoxin (TA) system. An RNase.</text>
</comment>
<dbReference type="Gene3D" id="3.40.50.1010">
    <property type="entry name" value="5'-nuclease"/>
    <property type="match status" value="1"/>
</dbReference>
<evidence type="ECO:0000256" key="5">
    <source>
        <dbReference type="ARBA" id="ARBA00022801"/>
    </source>
</evidence>
<evidence type="ECO:0000256" key="8">
    <source>
        <dbReference type="HAMAP-Rule" id="MF_00265"/>
    </source>
</evidence>
<dbReference type="SUPFAM" id="SSF88723">
    <property type="entry name" value="PIN domain-like"/>
    <property type="match status" value="1"/>
</dbReference>
<accession>A0A7K1UPK9</accession>
<evidence type="ECO:0000256" key="1">
    <source>
        <dbReference type="ARBA" id="ARBA00001946"/>
    </source>
</evidence>
<evidence type="ECO:0000256" key="3">
    <source>
        <dbReference type="ARBA" id="ARBA00022722"/>
    </source>
</evidence>
<protein>
    <recommendedName>
        <fullName evidence="8">Ribonuclease VapC</fullName>
        <shortName evidence="8">RNase VapC</shortName>
        <ecNumber evidence="8">3.1.-.-</ecNumber>
    </recommendedName>
    <alternativeName>
        <fullName evidence="8">Toxin VapC</fullName>
    </alternativeName>
</protein>
<proteinExistence type="inferred from homology"/>
<dbReference type="GO" id="GO:0004540">
    <property type="term" value="F:RNA nuclease activity"/>
    <property type="evidence" value="ECO:0007669"/>
    <property type="project" value="InterPro"/>
</dbReference>
<evidence type="ECO:0000256" key="4">
    <source>
        <dbReference type="ARBA" id="ARBA00022723"/>
    </source>
</evidence>
<feature type="binding site" evidence="8">
    <location>
        <position position="7"/>
    </location>
    <ligand>
        <name>Mg(2+)</name>
        <dbReference type="ChEBI" id="CHEBI:18420"/>
    </ligand>
</feature>
<feature type="binding site" evidence="8">
    <location>
        <position position="97"/>
    </location>
    <ligand>
        <name>Mg(2+)</name>
        <dbReference type="ChEBI" id="CHEBI:18420"/>
    </ligand>
</feature>
<keyword evidence="11" id="KW-1185">Reference proteome</keyword>
<feature type="domain" description="PIN" evidence="9">
    <location>
        <begin position="4"/>
        <end position="123"/>
    </location>
</feature>
<name>A0A7K1UPK9_9NOCA</name>
<dbReference type="InterPro" id="IPR050556">
    <property type="entry name" value="Type_II_TA_system_RNase"/>
</dbReference>
<dbReference type="AlphaFoldDB" id="A0A7K1UPK9"/>
<comment type="cofactor">
    <cofactor evidence="1 8">
        <name>Mg(2+)</name>
        <dbReference type="ChEBI" id="CHEBI:18420"/>
    </cofactor>
</comment>
<keyword evidence="3 8" id="KW-0540">Nuclease</keyword>
<evidence type="ECO:0000313" key="10">
    <source>
        <dbReference type="EMBL" id="MVU76261.1"/>
    </source>
</evidence>
<evidence type="ECO:0000313" key="11">
    <source>
        <dbReference type="Proteomes" id="UP000466794"/>
    </source>
</evidence>
<keyword evidence="6 8" id="KW-0460">Magnesium</keyword>
<sequence length="137" mass="15086">MIGYLIDTSALWRLFRDKDIFSTWQPEIDAAALSMCEATRAEFLFSATGPADRDEIAADLDAVCGLAAVPKSVWRWVDTAQYKLTQRGQHRSAGVVDLVVCATAVHHGLTVLHADADFATVARVLPELRDRDIRVSS</sequence>
<keyword evidence="4 8" id="KW-0479">Metal-binding</keyword>
<dbReference type="InterPro" id="IPR022907">
    <property type="entry name" value="VapC_family"/>
</dbReference>
<evidence type="ECO:0000256" key="7">
    <source>
        <dbReference type="ARBA" id="ARBA00038093"/>
    </source>
</evidence>
<dbReference type="EMBL" id="WRPP01000001">
    <property type="protein sequence ID" value="MVU76261.1"/>
    <property type="molecule type" value="Genomic_DNA"/>
</dbReference>
<keyword evidence="8" id="KW-0800">Toxin</keyword>